<dbReference type="PROSITE" id="PS51910">
    <property type="entry name" value="GH18_2"/>
    <property type="match status" value="1"/>
</dbReference>
<comment type="catalytic activity">
    <reaction evidence="1">
        <text>Random endo-hydrolysis of N-acetyl-beta-D-glucosaminide (1-&gt;4)-beta-linkages in chitin and chitodextrins.</text>
        <dbReference type="EC" id="3.2.1.14"/>
    </reaction>
</comment>
<dbReference type="InterPro" id="IPR036508">
    <property type="entry name" value="Chitin-bd_dom_sf"/>
</dbReference>
<evidence type="ECO:0000259" key="15">
    <source>
        <dbReference type="PROSITE" id="PS51910"/>
    </source>
</evidence>
<keyword evidence="8" id="KW-0378">Hydrolase</keyword>
<evidence type="ECO:0000256" key="8">
    <source>
        <dbReference type="ARBA" id="ARBA00022801"/>
    </source>
</evidence>
<accession>H3B3P2</accession>
<evidence type="ECO:0000256" key="1">
    <source>
        <dbReference type="ARBA" id="ARBA00000822"/>
    </source>
</evidence>
<evidence type="ECO:0000256" key="11">
    <source>
        <dbReference type="ARBA" id="ARBA00023277"/>
    </source>
</evidence>
<dbReference type="GO" id="GO:0005576">
    <property type="term" value="C:extracellular region"/>
    <property type="evidence" value="ECO:0007669"/>
    <property type="project" value="UniProtKB-SubCell"/>
</dbReference>
<dbReference type="EMBL" id="AFYH01035552">
    <property type="status" value="NOT_ANNOTATED_CDS"/>
    <property type="molecule type" value="Genomic_DNA"/>
</dbReference>
<name>H3B3P2_LATCH</name>
<evidence type="ECO:0000313" key="17">
    <source>
        <dbReference type="Proteomes" id="UP000008672"/>
    </source>
</evidence>
<evidence type="ECO:0000313" key="16">
    <source>
        <dbReference type="Ensembl" id="ENSLACP00000016513.1"/>
    </source>
</evidence>
<keyword evidence="10" id="KW-1015">Disulfide bond</keyword>
<dbReference type="CDD" id="cd02872">
    <property type="entry name" value="GH18_chitolectin_chitotriosidase"/>
    <property type="match status" value="1"/>
</dbReference>
<protein>
    <recommendedName>
        <fullName evidence="4">chitinase</fullName>
        <ecNumber evidence="4">3.2.1.14</ecNumber>
    </recommendedName>
</protein>
<keyword evidence="7" id="KW-0732">Signal</keyword>
<dbReference type="GO" id="GO:0006032">
    <property type="term" value="P:chitin catabolic process"/>
    <property type="evidence" value="ECO:0007669"/>
    <property type="project" value="UniProtKB-KW"/>
</dbReference>
<evidence type="ECO:0000256" key="12">
    <source>
        <dbReference type="ARBA" id="ARBA00023295"/>
    </source>
</evidence>
<keyword evidence="13" id="KW-0624">Polysaccharide degradation</keyword>
<gene>
    <name evidence="16" type="primary">LOC102359022</name>
</gene>
<evidence type="ECO:0000256" key="10">
    <source>
        <dbReference type="ARBA" id="ARBA00023157"/>
    </source>
</evidence>
<dbReference type="FunFam" id="3.10.50.10:FF:000001">
    <property type="entry name" value="Chitinase 3-like 1"/>
    <property type="match status" value="1"/>
</dbReference>
<dbReference type="GO" id="GO:0008061">
    <property type="term" value="F:chitin binding"/>
    <property type="evidence" value="ECO:0007669"/>
    <property type="project" value="UniProtKB-KW"/>
</dbReference>
<dbReference type="PROSITE" id="PS01095">
    <property type="entry name" value="GH18_1"/>
    <property type="match status" value="1"/>
</dbReference>
<organism evidence="16 17">
    <name type="scientific">Latimeria chalumnae</name>
    <name type="common">Coelacanth</name>
    <dbReference type="NCBI Taxonomy" id="7897"/>
    <lineage>
        <taxon>Eukaryota</taxon>
        <taxon>Metazoa</taxon>
        <taxon>Chordata</taxon>
        <taxon>Craniata</taxon>
        <taxon>Vertebrata</taxon>
        <taxon>Euteleostomi</taxon>
        <taxon>Coelacanthiformes</taxon>
        <taxon>Coelacanthidae</taxon>
        <taxon>Latimeria</taxon>
    </lineage>
</organism>
<dbReference type="PANTHER" id="PTHR11177:SF188">
    <property type="entry name" value="ACIDIC MAMMALIAN CHITINASE"/>
    <property type="match status" value="1"/>
</dbReference>
<dbReference type="Bgee" id="ENSLACG00000014550">
    <property type="expression patterns" value="Expressed in mesonephros"/>
</dbReference>
<dbReference type="SUPFAM" id="SSF51445">
    <property type="entry name" value="(Trans)glycosidases"/>
    <property type="match status" value="1"/>
</dbReference>
<dbReference type="EMBL" id="AFYH01035551">
    <property type="status" value="NOT_ANNOTATED_CDS"/>
    <property type="molecule type" value="Genomic_DNA"/>
</dbReference>
<dbReference type="HOGENOM" id="CLU_002833_3_1_1"/>
<dbReference type="Gene3D" id="3.20.20.80">
    <property type="entry name" value="Glycosidases"/>
    <property type="match status" value="1"/>
</dbReference>
<reference evidence="17" key="1">
    <citation type="submission" date="2011-08" db="EMBL/GenBank/DDBJ databases">
        <title>The draft genome of Latimeria chalumnae.</title>
        <authorList>
            <person name="Di Palma F."/>
            <person name="Alfoldi J."/>
            <person name="Johnson J."/>
            <person name="Berlin A."/>
            <person name="Gnerre S."/>
            <person name="Jaffe D."/>
            <person name="MacCallum I."/>
            <person name="Young S."/>
            <person name="Walker B.J."/>
            <person name="Lander E."/>
            <person name="Lindblad-Toh K."/>
        </authorList>
    </citation>
    <scope>NUCLEOTIDE SEQUENCE [LARGE SCALE GENOMIC DNA]</scope>
    <source>
        <strain evidence="17">Wild caught</strain>
    </source>
</reference>
<dbReference type="PROSITE" id="PS50940">
    <property type="entry name" value="CHIT_BIND_II"/>
    <property type="match status" value="1"/>
</dbReference>
<dbReference type="FunFam" id="2.170.140.10:FF:000001">
    <property type="entry name" value="Acidic mammalian chitinase"/>
    <property type="match status" value="1"/>
</dbReference>
<dbReference type="InterPro" id="IPR011583">
    <property type="entry name" value="Chitinase_II/V-like_cat"/>
</dbReference>
<proteinExistence type="inferred from homology"/>
<feature type="domain" description="Chitin-binding type-2" evidence="14">
    <location>
        <begin position="412"/>
        <end position="461"/>
    </location>
</feature>
<dbReference type="PANTHER" id="PTHR11177">
    <property type="entry name" value="CHITINASE"/>
    <property type="match status" value="1"/>
</dbReference>
<dbReference type="InterPro" id="IPR029070">
    <property type="entry name" value="Chitinase_insertion_sf"/>
</dbReference>
<dbReference type="SUPFAM" id="SSF57625">
    <property type="entry name" value="Invertebrate chitin-binding proteins"/>
    <property type="match status" value="1"/>
</dbReference>
<evidence type="ECO:0000256" key="9">
    <source>
        <dbReference type="ARBA" id="ARBA00023024"/>
    </source>
</evidence>
<dbReference type="FunCoup" id="H3B3P2">
    <property type="interactions" value="50"/>
</dbReference>
<comment type="similarity">
    <text evidence="3">Belongs to the glycosyl hydrolase 18 family. Chitinase class II subfamily.</text>
</comment>
<dbReference type="InterPro" id="IPR001579">
    <property type="entry name" value="Glyco_hydro_18_chit_AS"/>
</dbReference>
<dbReference type="STRING" id="7897.ENSLACP00000016513"/>
<evidence type="ECO:0000256" key="5">
    <source>
        <dbReference type="ARBA" id="ARBA00022525"/>
    </source>
</evidence>
<dbReference type="Ensembl" id="ENSLACT00000016627.1">
    <property type="protein sequence ID" value="ENSLACP00000016513.1"/>
    <property type="gene ID" value="ENSLACG00000014550.1"/>
</dbReference>
<evidence type="ECO:0000256" key="3">
    <source>
        <dbReference type="ARBA" id="ARBA00009121"/>
    </source>
</evidence>
<reference evidence="16" key="3">
    <citation type="submission" date="2025-09" db="UniProtKB">
        <authorList>
            <consortium name="Ensembl"/>
        </authorList>
    </citation>
    <scope>IDENTIFICATION</scope>
</reference>
<dbReference type="Gene3D" id="2.170.140.10">
    <property type="entry name" value="Chitin binding domain"/>
    <property type="match status" value="1"/>
</dbReference>
<dbReference type="InterPro" id="IPR050314">
    <property type="entry name" value="Glycosyl_Hydrlase_18"/>
</dbReference>
<dbReference type="Proteomes" id="UP000008672">
    <property type="component" value="Unassembled WGS sequence"/>
</dbReference>
<evidence type="ECO:0000256" key="7">
    <source>
        <dbReference type="ARBA" id="ARBA00022729"/>
    </source>
</evidence>
<dbReference type="InterPro" id="IPR002557">
    <property type="entry name" value="Chitin-bd_dom"/>
</dbReference>
<keyword evidence="9" id="KW-0146">Chitin degradation</keyword>
<dbReference type="Pfam" id="PF01607">
    <property type="entry name" value="CBM_14"/>
    <property type="match status" value="1"/>
</dbReference>
<dbReference type="InterPro" id="IPR017853">
    <property type="entry name" value="GH"/>
</dbReference>
<dbReference type="GO" id="GO:0000272">
    <property type="term" value="P:polysaccharide catabolic process"/>
    <property type="evidence" value="ECO:0007669"/>
    <property type="project" value="UniProtKB-KW"/>
</dbReference>
<dbReference type="GeneTree" id="ENSGT00940000154557"/>
<keyword evidence="17" id="KW-1185">Reference proteome</keyword>
<keyword evidence="6" id="KW-0147">Chitin-binding</keyword>
<evidence type="ECO:0000256" key="13">
    <source>
        <dbReference type="ARBA" id="ARBA00023326"/>
    </source>
</evidence>
<dbReference type="GO" id="GO:0008843">
    <property type="term" value="F:endochitinase activity"/>
    <property type="evidence" value="ECO:0007669"/>
    <property type="project" value="UniProtKB-EC"/>
</dbReference>
<dbReference type="Pfam" id="PF00704">
    <property type="entry name" value="Glyco_hydro_18"/>
    <property type="match status" value="1"/>
</dbReference>
<evidence type="ECO:0000256" key="4">
    <source>
        <dbReference type="ARBA" id="ARBA00012729"/>
    </source>
</evidence>
<dbReference type="SUPFAM" id="SSF54556">
    <property type="entry name" value="Chitinase insertion domain"/>
    <property type="match status" value="1"/>
</dbReference>
<evidence type="ECO:0000259" key="14">
    <source>
        <dbReference type="PROSITE" id="PS50940"/>
    </source>
</evidence>
<keyword evidence="11" id="KW-0119">Carbohydrate metabolism</keyword>
<dbReference type="SMART" id="SM00636">
    <property type="entry name" value="Glyco_18"/>
    <property type="match status" value="1"/>
</dbReference>
<dbReference type="SMART" id="SM00494">
    <property type="entry name" value="ChtBD2"/>
    <property type="match status" value="1"/>
</dbReference>
<dbReference type="EC" id="3.2.1.14" evidence="4"/>
<dbReference type="Gene3D" id="3.10.50.10">
    <property type="match status" value="1"/>
</dbReference>
<evidence type="ECO:0000256" key="6">
    <source>
        <dbReference type="ARBA" id="ARBA00022669"/>
    </source>
</evidence>
<feature type="domain" description="GH18" evidence="15">
    <location>
        <begin position="4"/>
        <end position="374"/>
    </location>
</feature>
<dbReference type="InterPro" id="IPR001223">
    <property type="entry name" value="Glyco_hydro18_cat"/>
</dbReference>
<keyword evidence="5" id="KW-0964">Secreted</keyword>
<keyword evidence="12" id="KW-0326">Glycosidase</keyword>
<dbReference type="InParanoid" id="H3B3P2"/>
<dbReference type="OMA" id="FIQHCQA"/>
<dbReference type="AlphaFoldDB" id="H3B3P2"/>
<evidence type="ECO:0000256" key="2">
    <source>
        <dbReference type="ARBA" id="ARBA00004613"/>
    </source>
</evidence>
<dbReference type="FunFam" id="3.20.20.80:FF:000081">
    <property type="entry name" value="Chitinase 1"/>
    <property type="match status" value="2"/>
</dbReference>
<reference evidence="16" key="2">
    <citation type="submission" date="2025-08" db="UniProtKB">
        <authorList>
            <consortium name="Ensembl"/>
        </authorList>
    </citation>
    <scope>IDENTIFICATION</scope>
</reference>
<sequence>GSTFKLVCYFSNWGQYRPGAGKYFPTNIDPCLCTHMIYAFAGMKNNEITTIEWDDVKLYGEFNGLKSQNSDLKTLLSVGGWKFGTQKFSAMVASPQSRRTFIQSAIKFLRQYAFDGLDLDWEYPGSRGSPPQTKEEYTVFLQQLNKGKNWQQSISLSLQSGLKMLSKISEGHQQRPLLYSFHNCTKSNHYSSLRCYYMYATNSQNYYFKLYKAFATDCLRVLLSGFLQDYIMNFWKNSGAPAEKLIVGMPTYGHTFRLTNPSNNGVGAPTSGPGPAGPYTRQPGFLAYYEICTFLNGATEKWNAPQEAPYAYKGNEWVGYDNKKSIQLKAQWVVKNNFGGAMVWTLDLDDFSGTFCNQGKYPLINTIRSVLGIQSANCNPNAPLRPISGGGGGSIPSGGGSSSGGNIPSGGSGFCASRASGLYPVPNNKNQFYHCLNGKTYIQHCQAGLVFDPSCKCCNWA</sequence>
<comment type="subcellular location">
    <subcellularLocation>
        <location evidence="2">Secreted</location>
    </subcellularLocation>
</comment>
<dbReference type="eggNOG" id="KOG2806">
    <property type="taxonomic scope" value="Eukaryota"/>
</dbReference>